<dbReference type="InterPro" id="IPR003594">
    <property type="entry name" value="HATPase_dom"/>
</dbReference>
<dbReference type="CDD" id="cd00130">
    <property type="entry name" value="PAS"/>
    <property type="match status" value="2"/>
</dbReference>
<dbReference type="Gene3D" id="2.10.70.100">
    <property type="match status" value="1"/>
</dbReference>
<dbReference type="EC" id="2.7.13.3" evidence="2"/>
<dbReference type="InterPro" id="IPR003661">
    <property type="entry name" value="HisK_dim/P_dom"/>
</dbReference>
<dbReference type="GO" id="GO:0005524">
    <property type="term" value="F:ATP binding"/>
    <property type="evidence" value="ECO:0007669"/>
    <property type="project" value="UniProtKB-KW"/>
</dbReference>
<evidence type="ECO:0000256" key="4">
    <source>
        <dbReference type="ARBA" id="ARBA00022679"/>
    </source>
</evidence>
<evidence type="ECO:0000256" key="3">
    <source>
        <dbReference type="ARBA" id="ARBA00022553"/>
    </source>
</evidence>
<evidence type="ECO:0000256" key="12">
    <source>
        <dbReference type="PROSITE-ProRule" id="PRU00169"/>
    </source>
</evidence>
<dbReference type="STRING" id="1434232.MAIT1_03733"/>
<keyword evidence="6" id="KW-0418">Kinase</keyword>
<evidence type="ECO:0000259" key="16">
    <source>
        <dbReference type="PROSITE" id="PS50110"/>
    </source>
</evidence>
<dbReference type="SUPFAM" id="SSF47226">
    <property type="entry name" value="Histidine-containing phosphotransfer domain, HPT domain"/>
    <property type="match status" value="1"/>
</dbReference>
<dbReference type="Pfam" id="PF14827">
    <property type="entry name" value="dCache_3"/>
    <property type="match status" value="1"/>
</dbReference>
<dbReference type="InterPro" id="IPR013655">
    <property type="entry name" value="PAS_fold_3"/>
</dbReference>
<dbReference type="PROSITE" id="PS50109">
    <property type="entry name" value="HIS_KIN"/>
    <property type="match status" value="1"/>
</dbReference>
<dbReference type="GO" id="GO:0000155">
    <property type="term" value="F:phosphorelay sensor kinase activity"/>
    <property type="evidence" value="ECO:0007669"/>
    <property type="project" value="InterPro"/>
</dbReference>
<dbReference type="CDD" id="cd17546">
    <property type="entry name" value="REC_hyHK_CKI1_RcsC-like"/>
    <property type="match status" value="1"/>
</dbReference>
<dbReference type="NCBIfam" id="TIGR00229">
    <property type="entry name" value="sensory_box"/>
    <property type="match status" value="3"/>
</dbReference>
<gene>
    <name evidence="19" type="ORF">MAIT1_03733</name>
</gene>
<evidence type="ECO:0000256" key="11">
    <source>
        <dbReference type="PROSITE-ProRule" id="PRU00110"/>
    </source>
</evidence>
<name>A0A1Y2K3P7_9PROT</name>
<dbReference type="Pfam" id="PF00072">
    <property type="entry name" value="Response_reg"/>
    <property type="match status" value="1"/>
</dbReference>
<dbReference type="PROSITE" id="PS50110">
    <property type="entry name" value="RESPONSE_REGULATORY"/>
    <property type="match status" value="1"/>
</dbReference>
<dbReference type="Proteomes" id="UP000194003">
    <property type="component" value="Unassembled WGS sequence"/>
</dbReference>
<evidence type="ECO:0000256" key="7">
    <source>
        <dbReference type="ARBA" id="ARBA00022840"/>
    </source>
</evidence>
<dbReference type="CDD" id="cd16922">
    <property type="entry name" value="HATPase_EvgS-ArcB-TorS-like"/>
    <property type="match status" value="1"/>
</dbReference>
<comment type="caution">
    <text evidence="19">The sequence shown here is derived from an EMBL/GenBank/DDBJ whole genome shotgun (WGS) entry which is preliminary data.</text>
</comment>
<feature type="transmembrane region" description="Helical" evidence="14">
    <location>
        <begin position="307"/>
        <end position="328"/>
    </location>
</feature>
<dbReference type="SMART" id="SM00091">
    <property type="entry name" value="PAS"/>
    <property type="match status" value="3"/>
</dbReference>
<dbReference type="SMART" id="SM00388">
    <property type="entry name" value="HisKA"/>
    <property type="match status" value="1"/>
</dbReference>
<dbReference type="PROSITE" id="PS50112">
    <property type="entry name" value="PAS"/>
    <property type="match status" value="2"/>
</dbReference>
<feature type="region of interest" description="Disordered" evidence="13">
    <location>
        <begin position="1287"/>
        <end position="1309"/>
    </location>
</feature>
<feature type="modified residue" description="4-aspartylphosphate" evidence="12">
    <location>
        <position position="1210"/>
    </location>
</feature>
<dbReference type="InterPro" id="IPR036641">
    <property type="entry name" value="HPT_dom_sf"/>
</dbReference>
<dbReference type="InterPro" id="IPR011006">
    <property type="entry name" value="CheY-like_superfamily"/>
</dbReference>
<keyword evidence="14" id="KW-0812">Transmembrane</keyword>
<dbReference type="PRINTS" id="PR00344">
    <property type="entry name" value="BCTRLSENSOR"/>
</dbReference>
<dbReference type="InterPro" id="IPR005467">
    <property type="entry name" value="His_kinase_dom"/>
</dbReference>
<evidence type="ECO:0000259" key="18">
    <source>
        <dbReference type="PROSITE" id="PS50894"/>
    </source>
</evidence>
<keyword evidence="3 12" id="KW-0597">Phosphoprotein</keyword>
<dbReference type="FunFam" id="1.10.287.130:FF:000002">
    <property type="entry name" value="Two-component osmosensing histidine kinase"/>
    <property type="match status" value="1"/>
</dbReference>
<dbReference type="InterPro" id="IPR008207">
    <property type="entry name" value="Sig_transdc_His_kin_Hpt_dom"/>
</dbReference>
<evidence type="ECO:0000256" key="6">
    <source>
        <dbReference type="ARBA" id="ARBA00022777"/>
    </source>
</evidence>
<feature type="domain" description="HPt" evidence="18">
    <location>
        <begin position="1323"/>
        <end position="1422"/>
    </location>
</feature>
<dbReference type="SUPFAM" id="SSF55874">
    <property type="entry name" value="ATPase domain of HSP90 chaperone/DNA topoisomerase II/histidine kinase"/>
    <property type="match status" value="1"/>
</dbReference>
<dbReference type="Gene3D" id="3.30.565.10">
    <property type="entry name" value="Histidine kinase-like ATPase, C-terminal domain"/>
    <property type="match status" value="1"/>
</dbReference>
<organism evidence="19 20">
    <name type="scientific">Magnetofaba australis IT-1</name>
    <dbReference type="NCBI Taxonomy" id="1434232"/>
    <lineage>
        <taxon>Bacteria</taxon>
        <taxon>Pseudomonadati</taxon>
        <taxon>Pseudomonadota</taxon>
        <taxon>Magnetococcia</taxon>
        <taxon>Magnetococcales</taxon>
        <taxon>Magnetococcaceae</taxon>
        <taxon>Magnetofaba</taxon>
    </lineage>
</organism>
<dbReference type="Gene3D" id="3.40.50.2300">
    <property type="match status" value="1"/>
</dbReference>
<dbReference type="SUPFAM" id="SSF47384">
    <property type="entry name" value="Homodimeric domain of signal transducing histidine kinase"/>
    <property type="match status" value="1"/>
</dbReference>
<comment type="subunit">
    <text evidence="9">At low DSF concentrations, interacts with RpfF.</text>
</comment>
<dbReference type="Gene3D" id="1.20.120.160">
    <property type="entry name" value="HPT domain"/>
    <property type="match status" value="1"/>
</dbReference>
<dbReference type="InterPro" id="IPR036097">
    <property type="entry name" value="HisK_dim/P_sf"/>
</dbReference>
<keyword evidence="20" id="KW-1185">Reference proteome</keyword>
<evidence type="ECO:0000256" key="13">
    <source>
        <dbReference type="SAM" id="MobiDB-lite"/>
    </source>
</evidence>
<dbReference type="SMART" id="SM00086">
    <property type="entry name" value="PAC"/>
    <property type="match status" value="3"/>
</dbReference>
<evidence type="ECO:0000259" key="17">
    <source>
        <dbReference type="PROSITE" id="PS50112"/>
    </source>
</evidence>
<dbReference type="InterPro" id="IPR001610">
    <property type="entry name" value="PAC"/>
</dbReference>
<feature type="domain" description="Histidine kinase" evidence="15">
    <location>
        <begin position="764"/>
        <end position="989"/>
    </location>
</feature>
<protein>
    <recommendedName>
        <fullName evidence="10">Sensory/regulatory protein RpfC</fullName>
        <ecNumber evidence="2">2.7.13.3</ecNumber>
    </recommendedName>
</protein>
<dbReference type="PANTHER" id="PTHR45339:SF5">
    <property type="entry name" value="HISTIDINE KINASE"/>
    <property type="match status" value="1"/>
</dbReference>
<feature type="domain" description="PAS" evidence="17">
    <location>
        <begin position="337"/>
        <end position="382"/>
    </location>
</feature>
<dbReference type="CDD" id="cd00082">
    <property type="entry name" value="HisKA"/>
    <property type="match status" value="1"/>
</dbReference>
<evidence type="ECO:0000256" key="1">
    <source>
        <dbReference type="ARBA" id="ARBA00000085"/>
    </source>
</evidence>
<dbReference type="Gene3D" id="1.10.287.130">
    <property type="match status" value="1"/>
</dbReference>
<dbReference type="SUPFAM" id="SSF55785">
    <property type="entry name" value="PYP-like sensor domain (PAS domain)"/>
    <property type="match status" value="3"/>
</dbReference>
<dbReference type="InterPro" id="IPR036890">
    <property type="entry name" value="HATPase_C_sf"/>
</dbReference>
<dbReference type="InterPro" id="IPR029150">
    <property type="entry name" value="dCache_3"/>
</dbReference>
<dbReference type="GO" id="GO:0005886">
    <property type="term" value="C:plasma membrane"/>
    <property type="evidence" value="ECO:0007669"/>
    <property type="project" value="UniProtKB-SubCell"/>
</dbReference>
<keyword evidence="4" id="KW-0808">Transferase</keyword>
<reference evidence="19 20" key="1">
    <citation type="journal article" date="2016" name="BMC Genomics">
        <title>Combined genomic and structural analyses of a cultured magnetotactic bacterium reveals its niche adaptation to a dynamic environment.</title>
        <authorList>
            <person name="Araujo A.C."/>
            <person name="Morillo V."/>
            <person name="Cypriano J."/>
            <person name="Teixeira L.C."/>
            <person name="Leao P."/>
            <person name="Lyra S."/>
            <person name="Almeida L.G."/>
            <person name="Bazylinski D.A."/>
            <person name="Vasconcellos A.T."/>
            <person name="Abreu F."/>
            <person name="Lins U."/>
        </authorList>
    </citation>
    <scope>NUCLEOTIDE SEQUENCE [LARGE SCALE GENOMIC DNA]</scope>
    <source>
        <strain evidence="19 20">IT-1</strain>
    </source>
</reference>
<evidence type="ECO:0000313" key="20">
    <source>
        <dbReference type="Proteomes" id="UP000194003"/>
    </source>
</evidence>
<keyword evidence="7" id="KW-0067">ATP-binding</keyword>
<evidence type="ECO:0000256" key="2">
    <source>
        <dbReference type="ARBA" id="ARBA00012438"/>
    </source>
</evidence>
<comment type="catalytic activity">
    <reaction evidence="1">
        <text>ATP + protein L-histidine = ADP + protein N-phospho-L-histidine.</text>
        <dbReference type="EC" id="2.7.13.3"/>
    </reaction>
</comment>
<dbReference type="EMBL" id="LVJN01000019">
    <property type="protein sequence ID" value="OSM04015.1"/>
    <property type="molecule type" value="Genomic_DNA"/>
</dbReference>
<accession>A0A1Y2K3P7</accession>
<dbReference type="SMART" id="SM00073">
    <property type="entry name" value="HPT"/>
    <property type="match status" value="1"/>
</dbReference>
<dbReference type="FunFam" id="3.30.565.10:FF:000010">
    <property type="entry name" value="Sensor histidine kinase RcsC"/>
    <property type="match status" value="1"/>
</dbReference>
<dbReference type="CDD" id="cd00088">
    <property type="entry name" value="HPT"/>
    <property type="match status" value="1"/>
</dbReference>
<dbReference type="InterPro" id="IPR035965">
    <property type="entry name" value="PAS-like_dom_sf"/>
</dbReference>
<dbReference type="PROSITE" id="PS50894">
    <property type="entry name" value="HPT"/>
    <property type="match status" value="1"/>
</dbReference>
<dbReference type="SMART" id="SM00448">
    <property type="entry name" value="REC"/>
    <property type="match status" value="1"/>
</dbReference>
<dbReference type="InterPro" id="IPR001789">
    <property type="entry name" value="Sig_transdc_resp-reg_receiver"/>
</dbReference>
<feature type="domain" description="PAS" evidence="17">
    <location>
        <begin position="510"/>
        <end position="563"/>
    </location>
</feature>
<dbReference type="Pfam" id="PF01627">
    <property type="entry name" value="Hpt"/>
    <property type="match status" value="1"/>
</dbReference>
<keyword evidence="14" id="KW-1133">Transmembrane helix</keyword>
<keyword evidence="14" id="KW-0472">Membrane</keyword>
<dbReference type="Pfam" id="PF00512">
    <property type="entry name" value="HisKA"/>
    <property type="match status" value="1"/>
</dbReference>
<feature type="modified residue" description="Phosphohistidine" evidence="11">
    <location>
        <position position="1362"/>
    </location>
</feature>
<dbReference type="SMART" id="SM00387">
    <property type="entry name" value="HATPase_c"/>
    <property type="match status" value="1"/>
</dbReference>
<dbReference type="InterPro" id="IPR004358">
    <property type="entry name" value="Sig_transdc_His_kin-like_C"/>
</dbReference>
<dbReference type="Pfam" id="PF08447">
    <property type="entry name" value="PAS_3"/>
    <property type="match status" value="1"/>
</dbReference>
<dbReference type="Pfam" id="PF13426">
    <property type="entry name" value="PAS_9"/>
    <property type="match status" value="1"/>
</dbReference>
<dbReference type="Pfam" id="PF13188">
    <property type="entry name" value="PAS_8"/>
    <property type="match status" value="1"/>
</dbReference>
<keyword evidence="5" id="KW-0547">Nucleotide-binding</keyword>
<evidence type="ECO:0000256" key="9">
    <source>
        <dbReference type="ARBA" id="ARBA00064003"/>
    </source>
</evidence>
<dbReference type="Pfam" id="PF02518">
    <property type="entry name" value="HATPase_c"/>
    <property type="match status" value="1"/>
</dbReference>
<evidence type="ECO:0000256" key="5">
    <source>
        <dbReference type="ARBA" id="ARBA00022741"/>
    </source>
</evidence>
<dbReference type="PANTHER" id="PTHR45339">
    <property type="entry name" value="HYBRID SIGNAL TRANSDUCTION HISTIDINE KINASE J"/>
    <property type="match status" value="1"/>
</dbReference>
<dbReference type="Gene3D" id="3.30.450.20">
    <property type="entry name" value="PAS domain"/>
    <property type="match status" value="3"/>
</dbReference>
<dbReference type="InterPro" id="IPR000014">
    <property type="entry name" value="PAS"/>
</dbReference>
<evidence type="ECO:0000256" key="8">
    <source>
        <dbReference type="ARBA" id="ARBA00023012"/>
    </source>
</evidence>
<sequence>MVLLTAFNWMQVSHFLQKERLHSAEHLSQIQTIHNASIMMHQAIGDVAYQEIINNPKTLDLFEQGVSSSGAEQERYRQLLRQQLTPLYTQLRKEGVILFHFHTPESRSFLRFHLPHKFGDPLDAVRPSLHLANSEKRRVTGFELGRVKSGYRFVYPIIRQGRHLGSVETSVSFDQIRAAMARIVPDHQFQLILNRQAVYNALFERWRSAYPDSQISDDYVYDAVFHASAQESPDFRNTQSLNQQLTLDANLAEQLEQGTPFVKHLKQAGDTWSIAFLPLFDLTGAKVGHIVSYARDNQFGLFQQESLISTTLGNLVLIIVLFLSWLLLKSREKMRVERNFQESIIQTIGDGLYIMDNSGVITAINPSFCEILGYDSDEIIGKVGHNIFHFHNHEQHRTSVEECPIFKHTSQSGSYRGEETFLHRSGHAIVVDVSSRAFFLKGKRAGSISAFRDISDKKEQEKNLLTAMRQLKENSKLLTAHQNELKRLVATRSDSLERAESLAHIGSWHLDFASNSLSWSKEVYTIFGLPSDAVISMNRFWSLVHEEDRQRLKGSWRAALNGAPYDITHRIRTPSGVKWVNALAQLEFDALGRPLLAHGAVQDISDRVSAEQQIKESEIRFRSLFENTADAVLLHRDKMVIDCNQAAVQLFGARNIAEMMHLQLQDYSAPTQTDAAPAVVRADALYDEALSKGRKSFEWICRRLDNGAEFSVDVLLTAIPVGKEIVVQSVIRDITARKEAEERLRKAKLDAELASKAKSLFLANMSHEIRTPMNGVIGMLDVLTHSDLQPADHAAVQTIKDSANHLLGVIDDILDISKIEAGKLELTSAPFSIEEAVDQVALLMERVAAQKEVRLNVFVDPAIPQRTLGDILRLKQCLTNLTGNAIKFSAGLPRPGKVSIHAHLEHRDQREARVAFIIRDNGIGIAKEQLEKLFLPFEQADANTTRRFGGTGLGLSISRNLISMMQGDISVQSEQEQGAAFTLSIPFQVIADTTDDQPTLANVAVAIVDPDGALCDPLSAYLLSADAQVICVDSVAQGARHLAEQRAMADERCLLMVAPASWDDPQAQVKNTLTDCDTEGAVTLLLSQPRFNQAGDRQIHKVDKQLFQIDCCVLNRTRLIQTILTVLGSHQPLALQQIPIIPTDASSPTLCALPKCGAQTCILVAEDNEINQEVIRRQLKLVGVCANFVNDGEEALACWDPNRYALLLTDLHMPNCDGYALTRAIRQQEAQSGAAPSPIIALTADAQKEVMDQCREAGMNGFLTKPIEVERLRAALEEYLPLAPASAPLSAETESREQDQQSASGAPQIPGFECQRAIQRLGSQRTYQEILRKFPQSHAQAMEQIEQALDVGDHKLAIHHAHTLKGVAGNLGAVALQTQAMALETALKHDADLTEIESLRGQLSDEFSHSLKTIIEQILPAFAPAPSSSSAQEALSPQALIKEIHTLHKKLLTYDANSDDHIKEILARMAPGDDKSELEEIAACVEQYDLDNAAQMLTAWSEKHLAEACVESAVS</sequence>
<dbReference type="SUPFAM" id="SSF52172">
    <property type="entry name" value="CheY-like"/>
    <property type="match status" value="1"/>
</dbReference>
<evidence type="ECO:0000259" key="15">
    <source>
        <dbReference type="PROSITE" id="PS50109"/>
    </source>
</evidence>
<feature type="domain" description="Response regulatory" evidence="16">
    <location>
        <begin position="1161"/>
        <end position="1280"/>
    </location>
</feature>
<proteinExistence type="predicted"/>
<evidence type="ECO:0000256" key="10">
    <source>
        <dbReference type="ARBA" id="ARBA00068150"/>
    </source>
</evidence>
<evidence type="ECO:0000313" key="19">
    <source>
        <dbReference type="EMBL" id="OSM04015.1"/>
    </source>
</evidence>
<keyword evidence="8" id="KW-0902">Two-component regulatory system</keyword>
<evidence type="ECO:0000256" key="14">
    <source>
        <dbReference type="SAM" id="Phobius"/>
    </source>
</evidence>